<feature type="transmembrane region" description="Helical" evidence="1">
    <location>
        <begin position="56"/>
        <end position="80"/>
    </location>
</feature>
<keyword evidence="3" id="KW-1185">Reference proteome</keyword>
<protein>
    <submittedName>
        <fullName evidence="2">Uncharacterized protein</fullName>
    </submittedName>
</protein>
<keyword evidence="1" id="KW-0812">Transmembrane</keyword>
<evidence type="ECO:0000313" key="3">
    <source>
        <dbReference type="Proteomes" id="UP000078200"/>
    </source>
</evidence>
<evidence type="ECO:0000256" key="1">
    <source>
        <dbReference type="SAM" id="Phobius"/>
    </source>
</evidence>
<name>A0A1A9UP69_GLOAU</name>
<dbReference type="Proteomes" id="UP000078200">
    <property type="component" value="Unassembled WGS sequence"/>
</dbReference>
<keyword evidence="1" id="KW-0472">Membrane</keyword>
<sequence>MIEKYAMRSYRIDINKQKGNRKAPKLTKSFDSLRQPTVGLAGRLVGWLVDSMVRWLVSWLLSCLSNVIIIMIITIIIIVIVSSIRIFHIPIVCVSFIRLAIAKHGDRKPYSSIRKWDEFKILISKSSLKSVKPQKLFVKFVFICTNTCTNELIYATSVISAAKGSIVRVFAYHRKSLWRVNATIPERNKALIIFSHTFEMTSKNFYHNAIENLHVCAQNNNKLGKLSDTPIETYRKATVSLEPKRDGWRAVANNSR</sequence>
<accession>A0A1A9UP69</accession>
<evidence type="ECO:0000313" key="2">
    <source>
        <dbReference type="EnsemblMetazoa" id="GAUT010988-PA"/>
    </source>
</evidence>
<dbReference type="EnsemblMetazoa" id="GAUT010988-RA">
    <property type="protein sequence ID" value="GAUT010988-PA"/>
    <property type="gene ID" value="GAUT010988"/>
</dbReference>
<dbReference type="AlphaFoldDB" id="A0A1A9UP69"/>
<reference evidence="2" key="1">
    <citation type="submission" date="2020-05" db="UniProtKB">
        <authorList>
            <consortium name="EnsemblMetazoa"/>
        </authorList>
    </citation>
    <scope>IDENTIFICATION</scope>
    <source>
        <strain evidence="2">TTRI</strain>
    </source>
</reference>
<keyword evidence="1" id="KW-1133">Transmembrane helix</keyword>
<organism evidence="2 3">
    <name type="scientific">Glossina austeni</name>
    <name type="common">Savannah tsetse fly</name>
    <dbReference type="NCBI Taxonomy" id="7395"/>
    <lineage>
        <taxon>Eukaryota</taxon>
        <taxon>Metazoa</taxon>
        <taxon>Ecdysozoa</taxon>
        <taxon>Arthropoda</taxon>
        <taxon>Hexapoda</taxon>
        <taxon>Insecta</taxon>
        <taxon>Pterygota</taxon>
        <taxon>Neoptera</taxon>
        <taxon>Endopterygota</taxon>
        <taxon>Diptera</taxon>
        <taxon>Brachycera</taxon>
        <taxon>Muscomorpha</taxon>
        <taxon>Hippoboscoidea</taxon>
        <taxon>Glossinidae</taxon>
        <taxon>Glossina</taxon>
    </lineage>
</organism>
<dbReference type="VEuPathDB" id="VectorBase:GAUT010988"/>
<proteinExistence type="predicted"/>